<dbReference type="EMBL" id="VIWT01000004">
    <property type="protein sequence ID" value="TWF82811.1"/>
    <property type="molecule type" value="Genomic_DNA"/>
</dbReference>
<sequence length="501" mass="52263">MTHPYNNHRTDAPRTAGQGRVVVIGAGFAGLLAATVLSRHAAEVVVLERDRLPDGPRPRSGLPQAHHGHLLMAAGAAALDDLLPGLTDSLAAAGARRLAMPDDVLTLTPHGWLPRTGEASHGWSLSRDLLDWTLRRRVAADAAIRLRPGLRVDGLRGDGHRVTGVQVRGHGAPDGGTIRADLVVDATGRGSRAAHWLTALGLPQVAEETVDSGLVYATLPVRAPVADFPAVAIQPVPGTGPGRAGVVFPIEDGQWLVTLSATRGRAAPADLAEFRAFARGLPHPVIADLLAAARPLGEVRRFGNTADRRLRYDRLRGWPRGFVVVGDAVARTNPAYGHGMSVAATGLQSLARLLERDGADPGTLGGEAQRALLRSTRAAWTLATAQDIHVPDVRGALPTRADRLSARLADRLLATAARADGGGGAADGVLAALIRLGTLEGGPGELAGPLLRTLLPGRGPAARPPRHPGPAPAGPPGEPPLTERELCSLGPGFRPSWRLVS</sequence>
<dbReference type="Gene3D" id="3.50.50.60">
    <property type="entry name" value="FAD/NAD(P)-binding domain"/>
    <property type="match status" value="1"/>
</dbReference>
<feature type="compositionally biased region" description="Pro residues" evidence="1">
    <location>
        <begin position="467"/>
        <end position="479"/>
    </location>
</feature>
<feature type="domain" description="FAD-binding" evidence="3">
    <location>
        <begin position="20"/>
        <end position="355"/>
    </location>
</feature>
<dbReference type="InterPro" id="IPR002938">
    <property type="entry name" value="FAD-bd"/>
</dbReference>
<organism evidence="4 5">
    <name type="scientific">Kitasatospora viridis</name>
    <dbReference type="NCBI Taxonomy" id="281105"/>
    <lineage>
        <taxon>Bacteria</taxon>
        <taxon>Bacillati</taxon>
        <taxon>Actinomycetota</taxon>
        <taxon>Actinomycetes</taxon>
        <taxon>Kitasatosporales</taxon>
        <taxon>Streptomycetaceae</taxon>
        <taxon>Kitasatospora</taxon>
    </lineage>
</organism>
<keyword evidence="2" id="KW-0472">Membrane</keyword>
<evidence type="ECO:0000256" key="2">
    <source>
        <dbReference type="SAM" id="Phobius"/>
    </source>
</evidence>
<accession>A0A561T6R5</accession>
<feature type="transmembrane region" description="Helical" evidence="2">
    <location>
        <begin position="21"/>
        <end position="42"/>
    </location>
</feature>
<evidence type="ECO:0000313" key="5">
    <source>
        <dbReference type="Proteomes" id="UP000317940"/>
    </source>
</evidence>
<dbReference type="SUPFAM" id="SSF51905">
    <property type="entry name" value="FAD/NAD(P)-binding domain"/>
    <property type="match status" value="1"/>
</dbReference>
<dbReference type="Pfam" id="PF01494">
    <property type="entry name" value="FAD_binding_3"/>
    <property type="match status" value="1"/>
</dbReference>
<evidence type="ECO:0000313" key="4">
    <source>
        <dbReference type="EMBL" id="TWF82811.1"/>
    </source>
</evidence>
<dbReference type="InterPro" id="IPR036188">
    <property type="entry name" value="FAD/NAD-bd_sf"/>
</dbReference>
<evidence type="ECO:0000259" key="3">
    <source>
        <dbReference type="Pfam" id="PF01494"/>
    </source>
</evidence>
<dbReference type="PANTHER" id="PTHR43422:SF3">
    <property type="entry name" value="THIAMINE THIAZOLE SYNTHASE"/>
    <property type="match status" value="1"/>
</dbReference>
<name>A0A561T6R5_9ACTN</name>
<reference evidence="4 5" key="1">
    <citation type="submission" date="2019-06" db="EMBL/GenBank/DDBJ databases">
        <title>Sequencing the genomes of 1000 actinobacteria strains.</title>
        <authorList>
            <person name="Klenk H.-P."/>
        </authorList>
    </citation>
    <scope>NUCLEOTIDE SEQUENCE [LARGE SCALE GENOMIC DNA]</scope>
    <source>
        <strain evidence="4 5">DSM 44826</strain>
    </source>
</reference>
<protein>
    <submittedName>
        <fullName evidence="4">Flavin-dependent dehydrogenase</fullName>
    </submittedName>
</protein>
<keyword evidence="5" id="KW-1185">Reference proteome</keyword>
<gene>
    <name evidence="4" type="ORF">FHX73_14293</name>
</gene>
<feature type="region of interest" description="Disordered" evidence="1">
    <location>
        <begin position="456"/>
        <end position="501"/>
    </location>
</feature>
<dbReference type="PRINTS" id="PR00420">
    <property type="entry name" value="RNGMNOXGNASE"/>
</dbReference>
<dbReference type="PANTHER" id="PTHR43422">
    <property type="entry name" value="THIAMINE THIAZOLE SYNTHASE"/>
    <property type="match status" value="1"/>
</dbReference>
<keyword evidence="2" id="KW-1133">Transmembrane helix</keyword>
<evidence type="ECO:0000256" key="1">
    <source>
        <dbReference type="SAM" id="MobiDB-lite"/>
    </source>
</evidence>
<proteinExistence type="predicted"/>
<dbReference type="Proteomes" id="UP000317940">
    <property type="component" value="Unassembled WGS sequence"/>
</dbReference>
<dbReference type="RefSeq" id="WP_145910083.1">
    <property type="nucleotide sequence ID" value="NZ_BAAAMZ010000009.1"/>
</dbReference>
<comment type="caution">
    <text evidence="4">The sequence shown here is derived from an EMBL/GenBank/DDBJ whole genome shotgun (WGS) entry which is preliminary data.</text>
</comment>
<keyword evidence="2" id="KW-0812">Transmembrane</keyword>
<dbReference type="OrthoDB" id="9790035at2"/>
<dbReference type="AlphaFoldDB" id="A0A561T6R5"/>
<dbReference type="GO" id="GO:0071949">
    <property type="term" value="F:FAD binding"/>
    <property type="evidence" value="ECO:0007669"/>
    <property type="project" value="InterPro"/>
</dbReference>